<feature type="compositionally biased region" description="Basic and acidic residues" evidence="1">
    <location>
        <begin position="109"/>
        <end position="136"/>
    </location>
</feature>
<keyword evidence="3" id="KW-1185">Reference proteome</keyword>
<dbReference type="Proteomes" id="UP000286045">
    <property type="component" value="Unassembled WGS sequence"/>
</dbReference>
<accession>A0A439DBP9</accession>
<feature type="region of interest" description="Disordered" evidence="1">
    <location>
        <begin position="109"/>
        <end position="141"/>
    </location>
</feature>
<protein>
    <submittedName>
        <fullName evidence="2">Uncharacterized protein</fullName>
    </submittedName>
</protein>
<name>A0A439DBP9_9PEZI</name>
<gene>
    <name evidence="2" type="ORF">EKO27_g3291</name>
</gene>
<evidence type="ECO:0000313" key="2">
    <source>
        <dbReference type="EMBL" id="RWA11835.1"/>
    </source>
</evidence>
<evidence type="ECO:0000256" key="1">
    <source>
        <dbReference type="SAM" id="MobiDB-lite"/>
    </source>
</evidence>
<proteinExistence type="predicted"/>
<sequence length="151" mass="17005">MARHCSLKLALRRCAAARSNRNCAACFTRFGSSLSTSGARVMAAMRFSVPATVDVWQSKHFFVFRMSGPSWKRETSALRRELVISWRQMKNAPAVGERIEVTEGLREDTEARDELRDSTEELRGTIEGLRDTEEGLRGTAEGLRGHIMNGW</sequence>
<evidence type="ECO:0000313" key="3">
    <source>
        <dbReference type="Proteomes" id="UP000286045"/>
    </source>
</evidence>
<dbReference type="EMBL" id="RYZI01000068">
    <property type="protein sequence ID" value="RWA11835.1"/>
    <property type="molecule type" value="Genomic_DNA"/>
</dbReference>
<comment type="caution">
    <text evidence="2">The sequence shown here is derived from an EMBL/GenBank/DDBJ whole genome shotgun (WGS) entry which is preliminary data.</text>
</comment>
<reference evidence="2 3" key="1">
    <citation type="submission" date="2018-12" db="EMBL/GenBank/DDBJ databases">
        <title>Draft genome sequence of Xylaria grammica IHI A82.</title>
        <authorList>
            <person name="Buettner E."/>
            <person name="Kellner H."/>
        </authorList>
    </citation>
    <scope>NUCLEOTIDE SEQUENCE [LARGE SCALE GENOMIC DNA]</scope>
    <source>
        <strain evidence="2 3">IHI A82</strain>
    </source>
</reference>
<organism evidence="2 3">
    <name type="scientific">Xylaria grammica</name>
    <dbReference type="NCBI Taxonomy" id="363999"/>
    <lineage>
        <taxon>Eukaryota</taxon>
        <taxon>Fungi</taxon>
        <taxon>Dikarya</taxon>
        <taxon>Ascomycota</taxon>
        <taxon>Pezizomycotina</taxon>
        <taxon>Sordariomycetes</taxon>
        <taxon>Xylariomycetidae</taxon>
        <taxon>Xylariales</taxon>
        <taxon>Xylariaceae</taxon>
        <taxon>Xylaria</taxon>
    </lineage>
</organism>
<dbReference type="AlphaFoldDB" id="A0A439DBP9"/>